<dbReference type="EMBL" id="CAJVQA010057316">
    <property type="protein sequence ID" value="CAG8826402.1"/>
    <property type="molecule type" value="Genomic_DNA"/>
</dbReference>
<keyword evidence="2" id="KW-1185">Reference proteome</keyword>
<gene>
    <name evidence="1" type="ORF">CPELLU_LOCUS20207</name>
</gene>
<reference evidence="1" key="1">
    <citation type="submission" date="2021-06" db="EMBL/GenBank/DDBJ databases">
        <authorList>
            <person name="Kallberg Y."/>
            <person name="Tangrot J."/>
            <person name="Rosling A."/>
        </authorList>
    </citation>
    <scope>NUCLEOTIDE SEQUENCE</scope>
    <source>
        <strain evidence="1">FL966</strain>
    </source>
</reference>
<name>A0A9N9PJH0_9GLOM</name>
<protein>
    <submittedName>
        <fullName evidence="1">13069_t:CDS:1</fullName>
    </submittedName>
</protein>
<feature type="non-terminal residue" evidence="1">
    <location>
        <position position="1"/>
    </location>
</feature>
<accession>A0A9N9PJH0</accession>
<proteinExistence type="predicted"/>
<dbReference type="SUPFAM" id="SSF54060">
    <property type="entry name" value="His-Me finger endonucleases"/>
    <property type="match status" value="1"/>
</dbReference>
<dbReference type="InterPro" id="IPR044925">
    <property type="entry name" value="His-Me_finger_sf"/>
</dbReference>
<comment type="caution">
    <text evidence="1">The sequence shown here is derived from an EMBL/GenBank/DDBJ whole genome shotgun (WGS) entry which is preliminary data.</text>
</comment>
<dbReference type="Proteomes" id="UP000789759">
    <property type="component" value="Unassembled WGS sequence"/>
</dbReference>
<evidence type="ECO:0000313" key="1">
    <source>
        <dbReference type="EMBL" id="CAG8826402.1"/>
    </source>
</evidence>
<dbReference type="AlphaFoldDB" id="A0A9N9PJH0"/>
<organism evidence="1 2">
    <name type="scientific">Cetraspora pellucida</name>
    <dbReference type="NCBI Taxonomy" id="1433469"/>
    <lineage>
        <taxon>Eukaryota</taxon>
        <taxon>Fungi</taxon>
        <taxon>Fungi incertae sedis</taxon>
        <taxon>Mucoromycota</taxon>
        <taxon>Glomeromycotina</taxon>
        <taxon>Glomeromycetes</taxon>
        <taxon>Diversisporales</taxon>
        <taxon>Gigasporaceae</taxon>
        <taxon>Cetraspora</taxon>
    </lineage>
</organism>
<evidence type="ECO:0000313" key="2">
    <source>
        <dbReference type="Proteomes" id="UP000789759"/>
    </source>
</evidence>
<sequence>LVALCYYEKVNKSLKKENKEDNEMYCHHRSKMCSLLSENDIDDHISQSASEIDKDIEEMLRRGSNWRLKLANTKCTINSDNSQTGDDMCLKYALDAYFASNGGENKNLQHFSVLQPYLDIVNLDRVPMPTPICSHIFNKIEEMNPDISINIWEWKEETATSKPVIASKNYNRQHIIHLMALTDITKSKDNKYGQKNHFLWIKNHKGLVYKDTKYHSKKHLSYHQKHCFGLEEATQRVELPTKGVNDFEKFKNYERMINAPCVIIADFEADNKKCDEKYGGQMRKLAEQKANSFCYLVWDHCHITDKFRGPAHNACNLKLQIELWKTSIPVVFYNFRGYDSHLVCESVGKSVNAHQIKVIAETFERYKSMK</sequence>
<feature type="non-terminal residue" evidence="1">
    <location>
        <position position="370"/>
    </location>
</feature>
<dbReference type="OrthoDB" id="2421800at2759"/>